<dbReference type="EMBL" id="JAUSRF010000002">
    <property type="protein sequence ID" value="MDP9836101.1"/>
    <property type="molecule type" value="Genomic_DNA"/>
</dbReference>
<dbReference type="RefSeq" id="WP_306831405.1">
    <property type="nucleotide sequence ID" value="NZ_JAUSRF010000002.1"/>
</dbReference>
<keyword evidence="1" id="KW-0812">Transmembrane</keyword>
<keyword evidence="1" id="KW-1133">Transmembrane helix</keyword>
<dbReference type="Proteomes" id="UP001241472">
    <property type="component" value="Unassembled WGS sequence"/>
</dbReference>
<comment type="caution">
    <text evidence="2">The sequence shown here is derived from an EMBL/GenBank/DDBJ whole genome shotgun (WGS) entry which is preliminary data.</text>
</comment>
<accession>A0ABT9PNP7</accession>
<sequence>MDFWFFYSIVLPAIVVLLGYVASRLHEWDLDRRQKLKHRQPGE</sequence>
<evidence type="ECO:0000313" key="2">
    <source>
        <dbReference type="EMBL" id="MDP9836101.1"/>
    </source>
</evidence>
<keyword evidence="3" id="KW-1185">Reference proteome</keyword>
<evidence type="ECO:0000256" key="1">
    <source>
        <dbReference type="SAM" id="Phobius"/>
    </source>
</evidence>
<name>A0ABT9PNP7_9HYPH</name>
<organism evidence="2 3">
    <name type="scientific">Neorhizobium huautlense</name>
    <dbReference type="NCBI Taxonomy" id="67774"/>
    <lineage>
        <taxon>Bacteria</taxon>
        <taxon>Pseudomonadati</taxon>
        <taxon>Pseudomonadota</taxon>
        <taxon>Alphaproteobacteria</taxon>
        <taxon>Hyphomicrobiales</taxon>
        <taxon>Rhizobiaceae</taxon>
        <taxon>Rhizobium/Agrobacterium group</taxon>
        <taxon>Neorhizobium</taxon>
    </lineage>
</organism>
<keyword evidence="1" id="KW-0472">Membrane</keyword>
<gene>
    <name evidence="2" type="ORF">J2T09_000843</name>
</gene>
<reference evidence="2 3" key="1">
    <citation type="submission" date="2023-07" db="EMBL/GenBank/DDBJ databases">
        <title>Sorghum-associated microbial communities from plants grown in Nebraska, USA.</title>
        <authorList>
            <person name="Schachtman D."/>
        </authorList>
    </citation>
    <scope>NUCLEOTIDE SEQUENCE [LARGE SCALE GENOMIC DNA]</scope>
    <source>
        <strain evidence="2 3">DS1307</strain>
    </source>
</reference>
<evidence type="ECO:0000313" key="3">
    <source>
        <dbReference type="Proteomes" id="UP001241472"/>
    </source>
</evidence>
<protein>
    <submittedName>
        <fullName evidence="2">Uncharacterized protein</fullName>
    </submittedName>
</protein>
<proteinExistence type="predicted"/>
<feature type="transmembrane region" description="Helical" evidence="1">
    <location>
        <begin position="6"/>
        <end position="25"/>
    </location>
</feature>